<evidence type="ECO:0000313" key="2">
    <source>
        <dbReference type="Proteomes" id="UP001152888"/>
    </source>
</evidence>
<keyword evidence="2" id="KW-1185">Reference proteome</keyword>
<dbReference type="EMBL" id="CAKOFQ010006703">
    <property type="protein sequence ID" value="CAH1962798.1"/>
    <property type="molecule type" value="Genomic_DNA"/>
</dbReference>
<gene>
    <name evidence="1" type="ORF">ACAOBT_LOCUS4855</name>
</gene>
<sequence>MQICIVNSKNSQLAWEVKHALFSFEDGTRASVLSVWYGRLFAEIGEITIIWRLRGDMENSTKEGRWYRYLFRWPIYIIVRSHIP</sequence>
<accession>A0A9P0NZH3</accession>
<dbReference type="AlphaFoldDB" id="A0A9P0NZH3"/>
<reference evidence="1" key="1">
    <citation type="submission" date="2022-03" db="EMBL/GenBank/DDBJ databases">
        <authorList>
            <person name="Sayadi A."/>
        </authorList>
    </citation>
    <scope>NUCLEOTIDE SEQUENCE</scope>
</reference>
<organism evidence="1 2">
    <name type="scientific">Acanthoscelides obtectus</name>
    <name type="common">Bean weevil</name>
    <name type="synonym">Bruchus obtectus</name>
    <dbReference type="NCBI Taxonomy" id="200917"/>
    <lineage>
        <taxon>Eukaryota</taxon>
        <taxon>Metazoa</taxon>
        <taxon>Ecdysozoa</taxon>
        <taxon>Arthropoda</taxon>
        <taxon>Hexapoda</taxon>
        <taxon>Insecta</taxon>
        <taxon>Pterygota</taxon>
        <taxon>Neoptera</taxon>
        <taxon>Endopterygota</taxon>
        <taxon>Coleoptera</taxon>
        <taxon>Polyphaga</taxon>
        <taxon>Cucujiformia</taxon>
        <taxon>Chrysomeloidea</taxon>
        <taxon>Chrysomelidae</taxon>
        <taxon>Bruchinae</taxon>
        <taxon>Bruchini</taxon>
        <taxon>Acanthoscelides</taxon>
    </lineage>
</organism>
<name>A0A9P0NZH3_ACAOB</name>
<dbReference type="OrthoDB" id="6108017at2759"/>
<dbReference type="Proteomes" id="UP001152888">
    <property type="component" value="Unassembled WGS sequence"/>
</dbReference>
<proteinExistence type="predicted"/>
<protein>
    <submittedName>
        <fullName evidence="1">Uncharacterized protein</fullName>
    </submittedName>
</protein>
<evidence type="ECO:0000313" key="1">
    <source>
        <dbReference type="EMBL" id="CAH1962798.1"/>
    </source>
</evidence>
<comment type="caution">
    <text evidence="1">The sequence shown here is derived from an EMBL/GenBank/DDBJ whole genome shotgun (WGS) entry which is preliminary data.</text>
</comment>